<dbReference type="Pfam" id="PF06572">
    <property type="entry name" value="DUF1131"/>
    <property type="match status" value="1"/>
</dbReference>
<organism evidence="2 3">
    <name type="scientific">Morganella morganii</name>
    <name type="common">Proteus morganii</name>
    <dbReference type="NCBI Taxonomy" id="582"/>
    <lineage>
        <taxon>Bacteria</taxon>
        <taxon>Pseudomonadati</taxon>
        <taxon>Pseudomonadota</taxon>
        <taxon>Gammaproteobacteria</taxon>
        <taxon>Enterobacterales</taxon>
        <taxon>Morganellaceae</taxon>
        <taxon>Morganella</taxon>
    </lineage>
</organism>
<reference evidence="2 3" key="1">
    <citation type="submission" date="2015-02" db="EMBL/GenBank/DDBJ databases">
        <title>Whole genome shotgun sequencing of cultured foodborne pathogen.</title>
        <authorList>
            <person name="Timme R."/>
            <person name="Allard M.W."/>
            <person name="Strain E."/>
            <person name="Evans P.S."/>
            <person name="Brown E."/>
        </authorList>
    </citation>
    <scope>NUCLEOTIDE SEQUENCE [LARGE SCALE GENOMIC DNA]</scope>
    <source>
        <strain evidence="2 3">GCSL-TSO-24</strain>
    </source>
</reference>
<evidence type="ECO:0000256" key="1">
    <source>
        <dbReference type="SAM" id="SignalP"/>
    </source>
</evidence>
<dbReference type="PATRIC" id="fig|582.24.peg.2640"/>
<feature type="signal peptide" evidence="1">
    <location>
        <begin position="1"/>
        <end position="28"/>
    </location>
</feature>
<gene>
    <name evidence="2" type="ORF">UA45_08470</name>
</gene>
<feature type="chain" id="PRO_5002332404" evidence="1">
    <location>
        <begin position="29"/>
        <end position="197"/>
    </location>
</feature>
<evidence type="ECO:0000313" key="2">
    <source>
        <dbReference type="EMBL" id="KJF78086.1"/>
    </source>
</evidence>
<proteinExistence type="predicted"/>
<protein>
    <submittedName>
        <fullName evidence="2">Membrane protein</fullName>
    </submittedName>
</protein>
<dbReference type="InterPro" id="IPR010938">
    <property type="entry name" value="DUF1131"/>
</dbReference>
<accession>A0A0D8LAD4</accession>
<evidence type="ECO:0000313" key="3">
    <source>
        <dbReference type="Proteomes" id="UP000032582"/>
    </source>
</evidence>
<dbReference type="InterPro" id="IPR038714">
    <property type="entry name" value="YfeY-like_sf"/>
</dbReference>
<dbReference type="Gene3D" id="2.60.460.10">
    <property type="entry name" value="protein yfey like domain"/>
    <property type="match status" value="1"/>
</dbReference>
<sequence length="197" mass="21469">MKCYQAMKLAAVAGAVLMLNGCSSFSWSSLSPVSWFSSSALTVTAQGVGGVNNRTAMTEAAISQGLDDKYTLRGGMQTEQGQIVKIFEGRKDNKTVIRLSGPENGTVQRIVANDADIRTEWDTKTGTLFSDIYPQAVAGACTLTTEFDDSAQVICRSPQTPRVSYVFRGTWFGPETLMPSDDILKNWTVSYIVWANK</sequence>
<dbReference type="AlphaFoldDB" id="A0A0D8LAD4"/>
<dbReference type="Proteomes" id="UP000032582">
    <property type="component" value="Unassembled WGS sequence"/>
</dbReference>
<comment type="caution">
    <text evidence="2">The sequence shown here is derived from an EMBL/GenBank/DDBJ whole genome shotgun (WGS) entry which is preliminary data.</text>
</comment>
<dbReference type="NCBIfam" id="NF007990">
    <property type="entry name" value="PRK10718.1"/>
    <property type="match status" value="1"/>
</dbReference>
<dbReference type="EMBL" id="JZSH01000077">
    <property type="protein sequence ID" value="KJF78086.1"/>
    <property type="molecule type" value="Genomic_DNA"/>
</dbReference>
<keyword evidence="1" id="KW-0732">Signal</keyword>
<name>A0A0D8LAD4_MORMO</name>